<keyword evidence="3" id="KW-1185">Reference proteome</keyword>
<organism evidence="2 3">
    <name type="scientific">Cercophora newfieldiana</name>
    <dbReference type="NCBI Taxonomy" id="92897"/>
    <lineage>
        <taxon>Eukaryota</taxon>
        <taxon>Fungi</taxon>
        <taxon>Dikarya</taxon>
        <taxon>Ascomycota</taxon>
        <taxon>Pezizomycotina</taxon>
        <taxon>Sordariomycetes</taxon>
        <taxon>Sordariomycetidae</taxon>
        <taxon>Sordariales</taxon>
        <taxon>Lasiosphaeriaceae</taxon>
        <taxon>Cercophora</taxon>
    </lineage>
</organism>
<evidence type="ECO:0000313" key="3">
    <source>
        <dbReference type="Proteomes" id="UP001174936"/>
    </source>
</evidence>
<dbReference type="AlphaFoldDB" id="A0AA39XZK0"/>
<feature type="transmembrane region" description="Helical" evidence="1">
    <location>
        <begin position="302"/>
        <end position="326"/>
    </location>
</feature>
<dbReference type="EMBL" id="JAULSV010000005">
    <property type="protein sequence ID" value="KAK0643186.1"/>
    <property type="molecule type" value="Genomic_DNA"/>
</dbReference>
<keyword evidence="1" id="KW-0472">Membrane</keyword>
<keyword evidence="1" id="KW-1133">Transmembrane helix</keyword>
<dbReference type="Proteomes" id="UP001174936">
    <property type="component" value="Unassembled WGS sequence"/>
</dbReference>
<evidence type="ECO:0000256" key="1">
    <source>
        <dbReference type="SAM" id="Phobius"/>
    </source>
</evidence>
<reference evidence="2" key="1">
    <citation type="submission" date="2023-06" db="EMBL/GenBank/DDBJ databases">
        <title>Genome-scale phylogeny and comparative genomics of the fungal order Sordariales.</title>
        <authorList>
            <consortium name="Lawrence Berkeley National Laboratory"/>
            <person name="Hensen N."/>
            <person name="Bonometti L."/>
            <person name="Westerberg I."/>
            <person name="Brannstrom I.O."/>
            <person name="Guillou S."/>
            <person name="Cros-Aarteil S."/>
            <person name="Calhoun S."/>
            <person name="Haridas S."/>
            <person name="Kuo A."/>
            <person name="Mondo S."/>
            <person name="Pangilinan J."/>
            <person name="Riley R."/>
            <person name="Labutti K."/>
            <person name="Andreopoulos B."/>
            <person name="Lipzen A."/>
            <person name="Chen C."/>
            <person name="Yanf M."/>
            <person name="Daum C."/>
            <person name="Ng V."/>
            <person name="Clum A."/>
            <person name="Steindorff A."/>
            <person name="Ohm R."/>
            <person name="Martin F."/>
            <person name="Silar P."/>
            <person name="Natvig D."/>
            <person name="Lalanne C."/>
            <person name="Gautier V."/>
            <person name="Ament-Velasquez S.L."/>
            <person name="Kruys A."/>
            <person name="Hutchinson M.I."/>
            <person name="Powell A.J."/>
            <person name="Barry K."/>
            <person name="Miller A.N."/>
            <person name="Grigoriev I.V."/>
            <person name="Debuchy R."/>
            <person name="Gladieux P."/>
            <person name="Thoren M.H."/>
            <person name="Johannesson H."/>
        </authorList>
    </citation>
    <scope>NUCLEOTIDE SEQUENCE</scope>
    <source>
        <strain evidence="2">SMH2532-1</strain>
    </source>
</reference>
<protein>
    <submittedName>
        <fullName evidence="2">Uncharacterized protein</fullName>
    </submittedName>
</protein>
<proteinExistence type="predicted"/>
<accession>A0AA39XZK0</accession>
<name>A0AA39XZK0_9PEZI</name>
<sequence length="413" mass="45794">MLVSGGRRKNPFDVKQAGQARRYGNLAGNRMRVQIVEVGDAGELVHDGAAGIQKVEKLLEVAAAELKTTRSYAAARRFALASGRETRTSARLARGPKNDYDGKFGWYKNYVEELVNPQLAAFMNNFELDNEKKIGGGNRFFNCKYKEYDSDANWLYQGPCPVPESIMKRSEWDDPSDPAGPDDWVIHYTCINETGFKQALTEELGILPNWYKWEDWGGWDECCQAQPGDCPIVRHQWLRGHFPRKADIIDVPNPKEIMEKAQANITALRSHFLSATLGAIDNMEKIKDIGDELEAAAKKECIMLILGLVFLLVPFLAEFGALIAGLTTLARFIAIAGEVGNVALGIPGIIEDTRSVPLVVLGVLAGRGRKVEDIMTEVATARLALNAVDIGKMGQKFKVLDDKIQHLITRCTK</sequence>
<gene>
    <name evidence="2" type="ORF">B0T16DRAFT_459358</name>
</gene>
<comment type="caution">
    <text evidence="2">The sequence shown here is derived from an EMBL/GenBank/DDBJ whole genome shotgun (WGS) entry which is preliminary data.</text>
</comment>
<evidence type="ECO:0000313" key="2">
    <source>
        <dbReference type="EMBL" id="KAK0643186.1"/>
    </source>
</evidence>
<keyword evidence="1" id="KW-0812">Transmembrane</keyword>